<proteinExistence type="predicted"/>
<dbReference type="AlphaFoldDB" id="A0A177WX14"/>
<dbReference type="Proteomes" id="UP000077115">
    <property type="component" value="Unassembled WGS sequence"/>
</dbReference>
<gene>
    <name evidence="3" type="ORF">BDEG_27431</name>
</gene>
<organism evidence="3 4">
    <name type="scientific">Batrachochytrium dendrobatidis (strain JEL423)</name>
    <dbReference type="NCBI Taxonomy" id="403673"/>
    <lineage>
        <taxon>Eukaryota</taxon>
        <taxon>Fungi</taxon>
        <taxon>Fungi incertae sedis</taxon>
        <taxon>Chytridiomycota</taxon>
        <taxon>Chytridiomycota incertae sedis</taxon>
        <taxon>Chytridiomycetes</taxon>
        <taxon>Rhizophydiales</taxon>
        <taxon>Rhizophydiales incertae sedis</taxon>
        <taxon>Batrachochytrium</taxon>
    </lineage>
</organism>
<evidence type="ECO:0000256" key="1">
    <source>
        <dbReference type="SAM" id="Coils"/>
    </source>
</evidence>
<reference evidence="3 4" key="1">
    <citation type="submission" date="2006-10" db="EMBL/GenBank/DDBJ databases">
        <title>The Genome Sequence of Batrachochytrium dendrobatidis JEL423.</title>
        <authorList>
            <consortium name="The Broad Institute Genome Sequencing Platform"/>
            <person name="Birren B."/>
            <person name="Lander E."/>
            <person name="Galagan J."/>
            <person name="Cuomo C."/>
            <person name="Devon K."/>
            <person name="Jaffe D."/>
            <person name="Butler J."/>
            <person name="Alvarez P."/>
            <person name="Gnerre S."/>
            <person name="Grabherr M."/>
            <person name="Kleber M."/>
            <person name="Mauceli E."/>
            <person name="Brockman W."/>
            <person name="Young S."/>
            <person name="LaButti K."/>
            <person name="Sykes S."/>
            <person name="DeCaprio D."/>
            <person name="Crawford M."/>
            <person name="Koehrsen M."/>
            <person name="Engels R."/>
            <person name="Montgomery P."/>
            <person name="Pearson M."/>
            <person name="Howarth C."/>
            <person name="Larson L."/>
            <person name="White J."/>
            <person name="O'Leary S."/>
            <person name="Kodira C."/>
            <person name="Zeng Q."/>
            <person name="Yandava C."/>
            <person name="Alvarado L."/>
            <person name="Longcore J."/>
            <person name="James T."/>
        </authorList>
    </citation>
    <scope>NUCLEOTIDE SEQUENCE [LARGE SCALE GENOMIC DNA]</scope>
    <source>
        <strain evidence="3 4">JEL423</strain>
    </source>
</reference>
<evidence type="ECO:0000256" key="2">
    <source>
        <dbReference type="SAM" id="SignalP"/>
    </source>
</evidence>
<keyword evidence="2" id="KW-0732">Signal</keyword>
<feature type="coiled-coil region" evidence="1">
    <location>
        <begin position="107"/>
        <end position="141"/>
    </location>
</feature>
<feature type="signal peptide" evidence="2">
    <location>
        <begin position="1"/>
        <end position="20"/>
    </location>
</feature>
<feature type="chain" id="PRO_5008077986" evidence="2">
    <location>
        <begin position="21"/>
        <end position="286"/>
    </location>
</feature>
<reference evidence="3 4" key="2">
    <citation type="submission" date="2016-05" db="EMBL/GenBank/DDBJ databases">
        <title>Lineage-specific infection strategies underlie the spectrum of fungal disease in amphibians.</title>
        <authorList>
            <person name="Cuomo C.A."/>
            <person name="Farrer R.A."/>
            <person name="James T."/>
            <person name="Longcore J."/>
            <person name="Birren B."/>
        </authorList>
    </citation>
    <scope>NUCLEOTIDE SEQUENCE [LARGE SCALE GENOMIC DNA]</scope>
    <source>
        <strain evidence="3 4">JEL423</strain>
    </source>
</reference>
<accession>A0A177WX14</accession>
<keyword evidence="1" id="KW-0175">Coiled coil</keyword>
<sequence length="286" mass="32626">MKLPTAVLSSILLICSVTIAKPIRPSSTTSAESSPSLIPVSGPVDWSDVFSASREMRGFLKSYLEIQSSYDEHKKECDLIELRHNNYWKMINFMETRISELKSKALKDRTKLKNDDDDAEIKKLEKRLEEKRSDFVDLKRQHNGCKVTSDCFDQELILVKTSIVQYFMESRFDQELLEKQFSQVLSNSIIKKCLDELCQESSACSGGSDQDPEPLPQIQPESSSFGQRFASFKQRFATFGQGFSSLKQRFTTFRQKASTGLRKVASKLSHGANLLLSRIRREPKDN</sequence>
<evidence type="ECO:0000313" key="4">
    <source>
        <dbReference type="Proteomes" id="UP000077115"/>
    </source>
</evidence>
<evidence type="ECO:0000313" key="3">
    <source>
        <dbReference type="EMBL" id="OAJ44165.1"/>
    </source>
</evidence>
<name>A0A177WX14_BATDL</name>
<dbReference type="VEuPathDB" id="FungiDB:BDEG_27431"/>
<dbReference type="EMBL" id="DS022311">
    <property type="protein sequence ID" value="OAJ44165.1"/>
    <property type="molecule type" value="Genomic_DNA"/>
</dbReference>
<protein>
    <submittedName>
        <fullName evidence="3">Uncharacterized protein</fullName>
    </submittedName>
</protein>